<gene>
    <name evidence="1" type="ORF">DCAF_LOCUS2231</name>
</gene>
<protein>
    <submittedName>
        <fullName evidence="1">Uncharacterized protein</fullName>
    </submittedName>
</protein>
<dbReference type="Proteomes" id="UP001314170">
    <property type="component" value="Unassembled WGS sequence"/>
</dbReference>
<evidence type="ECO:0000313" key="1">
    <source>
        <dbReference type="EMBL" id="CAK7324583.1"/>
    </source>
</evidence>
<evidence type="ECO:0000313" key="2">
    <source>
        <dbReference type="Proteomes" id="UP001314170"/>
    </source>
</evidence>
<dbReference type="EMBL" id="CAWUPB010000351">
    <property type="protein sequence ID" value="CAK7324583.1"/>
    <property type="molecule type" value="Genomic_DNA"/>
</dbReference>
<reference evidence="1 2" key="1">
    <citation type="submission" date="2024-01" db="EMBL/GenBank/DDBJ databases">
        <authorList>
            <person name="Waweru B."/>
        </authorList>
    </citation>
    <scope>NUCLEOTIDE SEQUENCE [LARGE SCALE GENOMIC DNA]</scope>
</reference>
<organism evidence="1 2">
    <name type="scientific">Dovyalis caffra</name>
    <dbReference type="NCBI Taxonomy" id="77055"/>
    <lineage>
        <taxon>Eukaryota</taxon>
        <taxon>Viridiplantae</taxon>
        <taxon>Streptophyta</taxon>
        <taxon>Embryophyta</taxon>
        <taxon>Tracheophyta</taxon>
        <taxon>Spermatophyta</taxon>
        <taxon>Magnoliopsida</taxon>
        <taxon>eudicotyledons</taxon>
        <taxon>Gunneridae</taxon>
        <taxon>Pentapetalae</taxon>
        <taxon>rosids</taxon>
        <taxon>fabids</taxon>
        <taxon>Malpighiales</taxon>
        <taxon>Salicaceae</taxon>
        <taxon>Flacourtieae</taxon>
        <taxon>Dovyalis</taxon>
    </lineage>
</organism>
<sequence>MSTSSSYRQLNCGRRGRSRSSAIDHMFSADQYPEIGLPLDALPASDPTPSSFGRDTSFCDYSISDDTLFNPNQNTSSLYQSPGFDLPVDVLGHRFETSHRHTTRLDAIAFDFGCTPSLSASSSCINDVIPVERQLYFILPHQNFRNLNSERLVVGGSQPILPISSEADEALQSSFEPTDASEHLGLPLVKLSTPTNSFCVPT</sequence>
<comment type="caution">
    <text evidence="1">The sequence shown here is derived from an EMBL/GenBank/DDBJ whole genome shotgun (WGS) entry which is preliminary data.</text>
</comment>
<accession>A0AAV1QSJ9</accession>
<dbReference type="AlphaFoldDB" id="A0AAV1QSJ9"/>
<keyword evidence="2" id="KW-1185">Reference proteome</keyword>
<proteinExistence type="predicted"/>
<name>A0AAV1QSJ9_9ROSI</name>